<accession>A0AAU7AXB3</accession>
<evidence type="ECO:0000313" key="2">
    <source>
        <dbReference type="EMBL" id="XAY06258.1"/>
    </source>
</evidence>
<organism evidence="2">
    <name type="scientific">Paraconexibacter sp. AEG42_29</name>
    <dbReference type="NCBI Taxonomy" id="2997339"/>
    <lineage>
        <taxon>Bacteria</taxon>
        <taxon>Bacillati</taxon>
        <taxon>Actinomycetota</taxon>
        <taxon>Thermoleophilia</taxon>
        <taxon>Solirubrobacterales</taxon>
        <taxon>Paraconexibacteraceae</taxon>
        <taxon>Paraconexibacter</taxon>
    </lineage>
</organism>
<sequence>MKRTVLIGLLAFAAAAISPQAASAAGCAGDISGVAQEFRKVYVSGGVTCAQGKKVAKYYFSRLGSNPNPRKPRKTLTYSCKLQKELVCTKGGKRITTKITSAPLDRRR</sequence>
<proteinExistence type="predicted"/>
<protein>
    <submittedName>
        <fullName evidence="2">Uncharacterized protein</fullName>
    </submittedName>
</protein>
<name>A0AAU7AXB3_9ACTN</name>
<gene>
    <name evidence="2" type="ORF">DSM112329_03126</name>
</gene>
<dbReference type="KEGG" id="parq:DSM112329_03126"/>
<keyword evidence="1" id="KW-0732">Signal</keyword>
<dbReference type="AlphaFoldDB" id="A0AAU7AXB3"/>
<feature type="signal peptide" evidence="1">
    <location>
        <begin position="1"/>
        <end position="24"/>
    </location>
</feature>
<dbReference type="EMBL" id="CP114014">
    <property type="protein sequence ID" value="XAY06258.1"/>
    <property type="molecule type" value="Genomic_DNA"/>
</dbReference>
<dbReference type="RefSeq" id="WP_354697495.1">
    <property type="nucleotide sequence ID" value="NZ_CP114014.1"/>
</dbReference>
<feature type="chain" id="PRO_5043391821" evidence="1">
    <location>
        <begin position="25"/>
        <end position="108"/>
    </location>
</feature>
<dbReference type="PROSITE" id="PS51257">
    <property type="entry name" value="PROKAR_LIPOPROTEIN"/>
    <property type="match status" value="1"/>
</dbReference>
<evidence type="ECO:0000256" key="1">
    <source>
        <dbReference type="SAM" id="SignalP"/>
    </source>
</evidence>
<reference evidence="2" key="1">
    <citation type="submission" date="2022-12" db="EMBL/GenBank/DDBJ databases">
        <title>Paraconexibacter alkalitolerans sp. nov. and Baekduia alba sp. nov., isolated from soil and emended description of the genera Paraconexibacter (Chun et al., 2020) and Baekduia (An et al., 2020).</title>
        <authorList>
            <person name="Vieira S."/>
            <person name="Huber K.J."/>
            <person name="Geppert A."/>
            <person name="Wolf J."/>
            <person name="Neumann-Schaal M."/>
            <person name="Muesken M."/>
            <person name="Overmann J."/>
        </authorList>
    </citation>
    <scope>NUCLEOTIDE SEQUENCE</scope>
    <source>
        <strain evidence="2">AEG42_29</strain>
    </source>
</reference>